<comment type="catalytic activity">
    <reaction evidence="1">
        <text>Thiol-dependent hydrolysis of ester, thioester, amide, peptide and isopeptide bonds formed by the C-terminal Gly of ubiquitin (a 76-residue protein attached to proteins as an intracellular targeting signal).</text>
        <dbReference type="EC" id="3.4.19.12"/>
    </reaction>
</comment>
<keyword evidence="12" id="KW-1185">Reference proteome</keyword>
<feature type="region of interest" description="Disordered" evidence="8">
    <location>
        <begin position="2501"/>
        <end position="2530"/>
    </location>
</feature>
<keyword evidence="5" id="KW-0378">Hydrolase</keyword>
<gene>
    <name evidence="11" type="ORF">PAC_20144</name>
</gene>
<dbReference type="GO" id="GO:0004843">
    <property type="term" value="F:cysteine-type deubiquitinase activity"/>
    <property type="evidence" value="ECO:0007669"/>
    <property type="project" value="UniProtKB-EC"/>
</dbReference>
<name>A0A1L7XYU2_9HELO</name>
<dbReference type="InterPro" id="IPR022099">
    <property type="entry name" value="DUF3638"/>
</dbReference>
<evidence type="ECO:0000256" key="7">
    <source>
        <dbReference type="SAM" id="Coils"/>
    </source>
</evidence>
<evidence type="ECO:0000256" key="1">
    <source>
        <dbReference type="ARBA" id="ARBA00000707"/>
    </source>
</evidence>
<feature type="coiled-coil region" evidence="7">
    <location>
        <begin position="274"/>
        <end position="305"/>
    </location>
</feature>
<feature type="region of interest" description="Disordered" evidence="8">
    <location>
        <begin position="1"/>
        <end position="68"/>
    </location>
</feature>
<accession>A0A1L7XYU2</accession>
<feature type="compositionally biased region" description="Basic and acidic residues" evidence="8">
    <location>
        <begin position="15"/>
        <end position="33"/>
    </location>
</feature>
<reference evidence="11 12" key="1">
    <citation type="submission" date="2016-03" db="EMBL/GenBank/DDBJ databases">
        <authorList>
            <person name="Ploux O."/>
        </authorList>
    </citation>
    <scope>NUCLEOTIDE SEQUENCE [LARGE SCALE GENOMIC DNA]</scope>
    <source>
        <strain evidence="11 12">UAMH 11012</strain>
    </source>
</reference>
<dbReference type="EC" id="3.4.19.12" evidence="2"/>
<dbReference type="STRING" id="576137.A0A1L7XYU2"/>
<dbReference type="InterPro" id="IPR051346">
    <property type="entry name" value="OTU_Deubiquitinase"/>
</dbReference>
<dbReference type="PANTHER" id="PTHR13367">
    <property type="entry name" value="UBIQUITIN THIOESTERASE"/>
    <property type="match status" value="1"/>
</dbReference>
<evidence type="ECO:0000313" key="12">
    <source>
        <dbReference type="Proteomes" id="UP000184330"/>
    </source>
</evidence>
<evidence type="ECO:0000256" key="3">
    <source>
        <dbReference type="ARBA" id="ARBA00022670"/>
    </source>
</evidence>
<feature type="region of interest" description="Disordered" evidence="8">
    <location>
        <begin position="84"/>
        <end position="114"/>
    </location>
</feature>
<dbReference type="EMBL" id="FJOG01000111">
    <property type="protein sequence ID" value="CZR70243.1"/>
    <property type="molecule type" value="Genomic_DNA"/>
</dbReference>
<evidence type="ECO:0000256" key="6">
    <source>
        <dbReference type="ARBA" id="ARBA00022807"/>
    </source>
</evidence>
<feature type="region of interest" description="Disordered" evidence="8">
    <location>
        <begin position="1288"/>
        <end position="1311"/>
    </location>
</feature>
<feature type="domain" description="DUF3638" evidence="9">
    <location>
        <begin position="1738"/>
        <end position="1949"/>
    </location>
</feature>
<dbReference type="InterPro" id="IPR027417">
    <property type="entry name" value="P-loop_NTPase"/>
</dbReference>
<dbReference type="Proteomes" id="UP000184330">
    <property type="component" value="Unassembled WGS sequence"/>
</dbReference>
<proteinExistence type="predicted"/>
<dbReference type="SUPFAM" id="SSF52540">
    <property type="entry name" value="P-loop containing nucleoside triphosphate hydrolases"/>
    <property type="match status" value="1"/>
</dbReference>
<feature type="domain" description="DUF3645" evidence="10">
    <location>
        <begin position="2047"/>
        <end position="2081"/>
    </location>
</feature>
<dbReference type="InterPro" id="IPR022105">
    <property type="entry name" value="DUF3645"/>
</dbReference>
<evidence type="ECO:0000256" key="8">
    <source>
        <dbReference type="SAM" id="MobiDB-lite"/>
    </source>
</evidence>
<dbReference type="Pfam" id="PF12359">
    <property type="entry name" value="DUF3645"/>
    <property type="match status" value="1"/>
</dbReference>
<protein>
    <recommendedName>
        <fullName evidence="2">ubiquitinyl hydrolase 1</fullName>
        <ecNumber evidence="2">3.4.19.12</ecNumber>
    </recommendedName>
</protein>
<dbReference type="GO" id="GO:0006508">
    <property type="term" value="P:proteolysis"/>
    <property type="evidence" value="ECO:0007669"/>
    <property type="project" value="UniProtKB-KW"/>
</dbReference>
<evidence type="ECO:0000313" key="11">
    <source>
        <dbReference type="EMBL" id="CZR70243.1"/>
    </source>
</evidence>
<evidence type="ECO:0000256" key="5">
    <source>
        <dbReference type="ARBA" id="ARBA00022801"/>
    </source>
</evidence>
<keyword evidence="6" id="KW-0788">Thiol protease</keyword>
<dbReference type="OrthoDB" id="3182339at2759"/>
<keyword evidence="7" id="KW-0175">Coiled coil</keyword>
<organism evidence="11 12">
    <name type="scientific">Phialocephala subalpina</name>
    <dbReference type="NCBI Taxonomy" id="576137"/>
    <lineage>
        <taxon>Eukaryota</taxon>
        <taxon>Fungi</taxon>
        <taxon>Dikarya</taxon>
        <taxon>Ascomycota</taxon>
        <taxon>Pezizomycotina</taxon>
        <taxon>Leotiomycetes</taxon>
        <taxon>Helotiales</taxon>
        <taxon>Mollisiaceae</taxon>
        <taxon>Phialocephala</taxon>
        <taxon>Phialocephala fortinii species complex</taxon>
    </lineage>
</organism>
<keyword evidence="4" id="KW-0833">Ubl conjugation pathway</keyword>
<feature type="compositionally biased region" description="Basic and acidic residues" evidence="8">
    <location>
        <begin position="2507"/>
        <end position="2519"/>
    </location>
</feature>
<evidence type="ECO:0000256" key="2">
    <source>
        <dbReference type="ARBA" id="ARBA00012759"/>
    </source>
</evidence>
<sequence>MFRLSRGNIQSHRREKAERERSSGSRPDRPEKKMGRKISKGRDTAEESEEEPPSLSPRERERDMPSASPAATIKMLSGVRKLGGAYTSQTKHKKARSDHRIENTAKKDPDPQLLGAEFNGVVPRSPKDSSESLSIRQVINRKPLPLPTCNLLMDLIERYRSNASQIYAEDPESSSVMLLTLMELWVACDLSATKLFPLLRDYETGFPCGILDALVLTKNTLLDRLVRVEDYLAGRKSGARFGPTWENGLRFTSSFAVCFWGGSTEHQNMYRDIIERATALKDQKLRELRSSKQEYNRLMRQHKDTPHLFKRTLNPWGNWVSEDSPDCPSCKASSEARSMRIQIFEWPLSEDENEAKATVFELLVPEVIFAWRNATLTILLDAFGQSQKADRATPGLYYPQHNEVLQKVLESKATREGRFRLASRGRAIVVHDDGEKAVSEATEDNNISDLLKGLQASPHCSYSHSTVAEPPKDRIPNTSHSLNDVIARQIDFPTTMALEEYKAFGNLRAGVRVQWQNILSRLTIPALNFNKPETFCLVMQAANQSGPRQRGNSNRDAHEVLERELFGKALLGGLNDALARIRENWETDNALCIFLSLTTRLLSATRSSAVREQCLDYLSEIRHLSINWARNLLEKLSESSGIGERQDLNYRILMMALICHGTFDVGASRLPTVLKDPAEASLIIESSMIIADHHSCCANFPDSVLTIFLNRWRRLSYEAELPLGHEIGWEANGCLDIAIKKSLPSYSRGTEWALVGSPHQHLLIADSSSTSNKKVVSLQYNILTGSLLVNGSPLFILPSSYQTHGTYQRLFRDQVINVRPSTMEGMAFSTTGSHHGHDEVHFGMVEDDLIIRTRKGVKIYELIPISKLHGDFPTLPITNYTHWLIVGEKKIEFRPLANAWKVSEDWDPTEGLILDFTDNWALLVKNGSGAFIDVQSRTAKMISEILRPLEKQNFIQLTFHETQGLLDIELPRLRISFALGGGETIVRSNQFRGLVVDTDQCFGTLSGLENKLVLRPTGQVTGLSPRVAIIPHGEISFAKGETGHGSTKIVDGAEGDVRYHFYKIDSRLGRLKDNGALQSKLFLCLLHAFTTHCLPDHLTRRTGTEEALRLLNSAAMRSFDRLAIDEIALLRRIATISPKREFYPESKKYIQKVTWSDISPLAQDDSLYEVVQSILDQAQDCELFYPPQSRKAIEPLSHSTKELNKRHAIRAAGYRTSQFGAEQHTTDFDKDYSGHDTVVKSDAEHRMYRLAKFLGEGRQNCLLDRPSPSTVQKISNILGCIVRKGNPRRADYPGNHRSVSRERKGSSPRRKISYSSEAEFHISWLQSPSITLANTWFDIRKQLCESDLSRDKYKTLMFLAALTFCNDADSQIVQVLIGFTTSSSIRRIQPPSHEGLHLSDGTVMDQTELKRIAEEYKTGYYYSAESQLPKHPGEEEHHFDVRKRHAYDEKVCDVVDEFVFDLLREGLCEDPPTPTSPEYSRYLKVDALMQRLKSLFTSWYRNRELYRDIQTVVQKARDLSILQDYQEKFPKLQSAEMRYSDEGYLESRDLFLQAPPPFFLSEPRRFQECLSKTPGTECQQPNMDILLDDLEELCKPQRERQYVMELRQSLKSLKAEAPSTAQYSMRRPTQSLKRVLGAYLEMCQCEADSLYDDICDALKKVPVVAAQIIAGSLTGPRVSPILLLELLSRQKSEDLDEEWEECLVTYALSITTLQRAERLLKAVDDEKALIKELRNSGHSNWNPMEFKESLLFEVENDILIRPVQEEIAAKMRQPPFAKNAVMQLNMGEGKSSVIVPIVAAALANGSRLVRVVVTKPLSKQMMHMLTTRLGGLLNHRVYYLPFSCDLKPSEAEAQKIMTTCKQIMENGHILLAQPEHILSFKLLGLENLISGNEAIGRTLIETQDFFEAHSRDIVDECDEILSVKFELTYTMGSQNAIEYSPHRIKFLNEEVERVLIAEVTRNICDQGLEGFPNVSRQTPRVRNIALRYINDPSPSPSDVRYVESPESGVFTESMRQPLLLLRGLLAGGTLLFSLEQKRWRVNYGLDASRIPPTGLAVPYRAKDSPALRSEFSHPDVVILLTCLSYYYGGLKDSELFMTFEHLFTSDQGDSEYSNWVRSVPEKDLPHAYCRLSGVNIKDRTRCIEDIFPHLKYVKSVIDYYLSKILFPREIREFTKKLSASGWDIAKAKKNPTTGFSGTTDSKYILPLSIRRLDLPEQQHTNALVLSYLLRPENSVQEIHPEPTQDKGRQSAAEFLLRKVVQSNPKIQVILDVGAQILELKNLDVAKTWLAMLPRSEASAAIFFNDKDELSVVTRNGLVQSFMASPYSAQTASCVVFLDEAHTRGTDLQLPDNYRAAVTTGPKLTKDRLVQACMRMRKLSKGQSLVFYVPEEIRRKISRLRNIPKGRPIMTIDVLMWSIRETWDEFHKSIPLWARQGIRHQRQEVVWKQTKTHMHSNIAGKYLEDGGQTLEQRYSLSTNSVHGIVNSELKNATEEQERELSTEIEEESQVKKPSRMDAHKPSLHPDVTRFVNTGDIEPNSNGFRSMFTALQGSSIAKILDPRRFSSDILVTEDFAWTVELGKSGYISDQYQRPVQWIGTSMTETQGRRTVKHMVIFSQWEVNELYPIICSGQSITLHMYSPRPNLTFRSLEDLTLYNTPSPPKDWTLPRKLILQLNLFAGQLYLRSYEEYTELCNFLGLSYLANNSNETSIGADGFVGRTSTNPYCIFTKSPVPSFNVLLTKIRRDCQDIRKTDLGRILAGELLKEEDFIGRNI</sequence>
<feature type="compositionally biased region" description="Basic and acidic residues" evidence="8">
    <location>
        <begin position="98"/>
        <end position="110"/>
    </location>
</feature>
<evidence type="ECO:0000256" key="4">
    <source>
        <dbReference type="ARBA" id="ARBA00022786"/>
    </source>
</evidence>
<keyword evidence="3" id="KW-0645">Protease</keyword>
<evidence type="ECO:0000259" key="9">
    <source>
        <dbReference type="Pfam" id="PF12340"/>
    </source>
</evidence>
<dbReference type="PANTHER" id="PTHR13367:SF34">
    <property type="match status" value="1"/>
</dbReference>
<dbReference type="Pfam" id="PF12340">
    <property type="entry name" value="DUF3638"/>
    <property type="match status" value="1"/>
</dbReference>
<evidence type="ECO:0000259" key="10">
    <source>
        <dbReference type="Pfam" id="PF12359"/>
    </source>
</evidence>